<feature type="compositionally biased region" description="Pro residues" evidence="5">
    <location>
        <begin position="150"/>
        <end position="165"/>
    </location>
</feature>
<dbReference type="InterPro" id="IPR018253">
    <property type="entry name" value="DnaJ_domain_CS"/>
</dbReference>
<dbReference type="InterPro" id="IPR011990">
    <property type="entry name" value="TPR-like_helical_dom_sf"/>
</dbReference>
<dbReference type="Pfam" id="PF13181">
    <property type="entry name" value="TPR_8"/>
    <property type="match status" value="2"/>
</dbReference>
<dbReference type="Proteomes" id="UP000481861">
    <property type="component" value="Unassembled WGS sequence"/>
</dbReference>
<evidence type="ECO:0000256" key="5">
    <source>
        <dbReference type="SAM" id="MobiDB-lite"/>
    </source>
</evidence>
<dbReference type="FunFam" id="1.10.287.110:FF:000055">
    <property type="entry name" value="DnaJ subfamily C member 7"/>
    <property type="match status" value="1"/>
</dbReference>
<dbReference type="OrthoDB" id="10250354at2759"/>
<dbReference type="AlphaFoldDB" id="A0A7C8MUU0"/>
<reference evidence="7 8" key="1">
    <citation type="submission" date="2020-01" db="EMBL/GenBank/DDBJ databases">
        <authorList>
            <consortium name="DOE Joint Genome Institute"/>
            <person name="Haridas S."/>
            <person name="Albert R."/>
            <person name="Binder M."/>
            <person name="Bloem J."/>
            <person name="Labutti K."/>
            <person name="Salamov A."/>
            <person name="Andreopoulos B."/>
            <person name="Baker S.E."/>
            <person name="Barry K."/>
            <person name="Bills G."/>
            <person name="Bluhm B.H."/>
            <person name="Cannon C."/>
            <person name="Castanera R."/>
            <person name="Culley D.E."/>
            <person name="Daum C."/>
            <person name="Ezra D."/>
            <person name="Gonzalez J.B."/>
            <person name="Henrissat B."/>
            <person name="Kuo A."/>
            <person name="Liang C."/>
            <person name="Lipzen A."/>
            <person name="Lutzoni F."/>
            <person name="Magnuson J."/>
            <person name="Mondo S."/>
            <person name="Nolan M."/>
            <person name="Ohm R."/>
            <person name="Pangilinan J."/>
            <person name="Park H.-J.H."/>
            <person name="Ramirez L."/>
            <person name="Alfaro M."/>
            <person name="Sun H."/>
            <person name="Tritt A."/>
            <person name="Yoshinaga Y."/>
            <person name="Zwiers L.-H.L."/>
            <person name="Turgeon B.G."/>
            <person name="Goodwin S.B."/>
            <person name="Spatafora J.W."/>
            <person name="Crous P.W."/>
            <person name="Grigoriev I.V."/>
        </authorList>
    </citation>
    <scope>NUCLEOTIDE SEQUENCE [LARGE SCALE GENOMIC DNA]</scope>
    <source>
        <strain evidence="7 8">CBS 611.86</strain>
    </source>
</reference>
<dbReference type="SMART" id="SM00028">
    <property type="entry name" value="TPR"/>
    <property type="match status" value="7"/>
</dbReference>
<evidence type="ECO:0000256" key="3">
    <source>
        <dbReference type="ARBA" id="ARBA00023186"/>
    </source>
</evidence>
<keyword evidence="1" id="KW-0677">Repeat</keyword>
<feature type="compositionally biased region" description="Gly residues" evidence="5">
    <location>
        <begin position="652"/>
        <end position="683"/>
    </location>
</feature>
<sequence length="689" mass="74912">MVLPSLFNKTAKKSKNNDTPSLAPGSSSTSSRKGNPGTPPSSPDKKAPEKKPHQRVKDKERDRTQRSTSNSHSKRSSKYDRDSHPLNLPAEELRKLSTSAMSLMNDQPTPQPMDVDRESTSSPAPSSPAVAQAPGAFPKTNGTNGEAARPAPPPHRYTKSPPPPSANYAATPEDASPPAQPPTIDAEEYKAAGNKFFKIKDYAAAIREYSKAIEADPKNGTYYSNRAAALITANRFVEALEDCKTADELDPNNQKISLRLGRVYTSLGRPDEAIAVYNSINATAKDMQPAVIMQKHLRQAEETTKRGGSGSMVIHALNEAERGLGPRVDRPRKWTLLRGEAHLRMGNVNALGEAQNVAMSLLRRNNQDPDALVLRGRAMYAQGENEKAIQHFRQALSCDPDFKDAVRNLRMVQKLERMKEEGNAAFKGGRFQAAIDTYSKALEVDPSNKNTNSKILQNRALCYTRLKKWAPAMADCDKALELDPSYTKARKTRAKALGESGNWEEAVREYKAIHEANPAEPGIAKDIRSAELELKKSKRKDYYKLLGIEKDATEQEIKKAYRKLAIIHHPDKNPDDETAAERFKEIQEAHETLSDTQKRARYDSGEDLIDPSEMFGGGGGGFPGGGMGGVQIDPEMLFSMFGGASGGGGGMGGGRGGGFSFQGGGGPSPFGNMGGMPGGGGRRGQQYPF</sequence>
<feature type="repeat" description="TPR" evidence="4">
    <location>
        <begin position="453"/>
        <end position="486"/>
    </location>
</feature>
<dbReference type="SUPFAM" id="SSF46565">
    <property type="entry name" value="Chaperone J-domain"/>
    <property type="match status" value="1"/>
</dbReference>
<dbReference type="Gene3D" id="1.25.40.10">
    <property type="entry name" value="Tetratricopeptide repeat domain"/>
    <property type="match status" value="1"/>
</dbReference>
<feature type="region of interest" description="Disordered" evidence="5">
    <location>
        <begin position="652"/>
        <end position="689"/>
    </location>
</feature>
<name>A0A7C8MUU0_9PLEO</name>
<dbReference type="InterPro" id="IPR052758">
    <property type="entry name" value="SRC_co-chaperone"/>
</dbReference>
<dbReference type="InterPro" id="IPR019734">
    <property type="entry name" value="TPR_rpt"/>
</dbReference>
<dbReference type="CDD" id="cd06257">
    <property type="entry name" value="DnaJ"/>
    <property type="match status" value="1"/>
</dbReference>
<dbReference type="Pfam" id="PF07719">
    <property type="entry name" value="TPR_2"/>
    <property type="match status" value="1"/>
</dbReference>
<dbReference type="EMBL" id="JAADJZ010000004">
    <property type="protein sequence ID" value="KAF2875525.1"/>
    <property type="molecule type" value="Genomic_DNA"/>
</dbReference>
<feature type="repeat" description="TPR" evidence="4">
    <location>
        <begin position="415"/>
        <end position="448"/>
    </location>
</feature>
<feature type="compositionally biased region" description="Low complexity" evidence="5">
    <location>
        <begin position="120"/>
        <end position="136"/>
    </location>
</feature>
<dbReference type="PANTHER" id="PTHR44200">
    <property type="entry name" value="DNAJ HOMOLOG SUBFAMILY C MEMBER 7"/>
    <property type="match status" value="1"/>
</dbReference>
<comment type="caution">
    <text evidence="7">The sequence shown here is derived from an EMBL/GenBank/DDBJ whole genome shotgun (WGS) entry which is preliminary data.</text>
</comment>
<feature type="compositionally biased region" description="Polar residues" evidence="5">
    <location>
        <begin position="96"/>
        <end position="108"/>
    </location>
</feature>
<dbReference type="FunFam" id="1.25.40.10:FF:000097">
    <property type="entry name" value="DnaJ homolog subfamily C member 7 homolog"/>
    <property type="match status" value="1"/>
</dbReference>
<dbReference type="Gene3D" id="1.10.287.110">
    <property type="entry name" value="DnaJ domain"/>
    <property type="match status" value="1"/>
</dbReference>
<proteinExistence type="predicted"/>
<gene>
    <name evidence="7" type="ORF">BDV95DRAFT_484817</name>
</gene>
<dbReference type="SUPFAM" id="SSF48452">
    <property type="entry name" value="TPR-like"/>
    <property type="match status" value="2"/>
</dbReference>
<keyword evidence="3" id="KW-0143">Chaperone</keyword>
<dbReference type="InterPro" id="IPR036869">
    <property type="entry name" value="J_dom_sf"/>
</dbReference>
<feature type="domain" description="J" evidence="6">
    <location>
        <begin position="541"/>
        <end position="606"/>
    </location>
</feature>
<dbReference type="InterPro" id="IPR001623">
    <property type="entry name" value="DnaJ_domain"/>
</dbReference>
<organism evidence="7 8">
    <name type="scientific">Massariosphaeria phaeospora</name>
    <dbReference type="NCBI Taxonomy" id="100035"/>
    <lineage>
        <taxon>Eukaryota</taxon>
        <taxon>Fungi</taxon>
        <taxon>Dikarya</taxon>
        <taxon>Ascomycota</taxon>
        <taxon>Pezizomycotina</taxon>
        <taxon>Dothideomycetes</taxon>
        <taxon>Pleosporomycetidae</taxon>
        <taxon>Pleosporales</taxon>
        <taxon>Pleosporales incertae sedis</taxon>
        <taxon>Massariosphaeria</taxon>
    </lineage>
</organism>
<keyword evidence="2 4" id="KW-0802">TPR repeat</keyword>
<feature type="repeat" description="TPR" evidence="4">
    <location>
        <begin position="369"/>
        <end position="402"/>
    </location>
</feature>
<accession>A0A7C8MUU0</accession>
<dbReference type="PROSITE" id="PS00636">
    <property type="entry name" value="DNAJ_1"/>
    <property type="match status" value="1"/>
</dbReference>
<dbReference type="SMART" id="SM00271">
    <property type="entry name" value="DnaJ"/>
    <property type="match status" value="1"/>
</dbReference>
<feature type="region of interest" description="Disordered" evidence="5">
    <location>
        <begin position="1"/>
        <end position="184"/>
    </location>
</feature>
<feature type="repeat" description="TPR" evidence="4">
    <location>
        <begin position="186"/>
        <end position="219"/>
    </location>
</feature>
<evidence type="ECO:0000313" key="8">
    <source>
        <dbReference type="Proteomes" id="UP000481861"/>
    </source>
</evidence>
<evidence type="ECO:0000259" key="6">
    <source>
        <dbReference type="PROSITE" id="PS50076"/>
    </source>
</evidence>
<dbReference type="PANTHER" id="PTHR44200:SF1">
    <property type="entry name" value="DNAJ HOMOLOG SUBFAMILY C MEMBER 7"/>
    <property type="match status" value="1"/>
</dbReference>
<evidence type="ECO:0000256" key="2">
    <source>
        <dbReference type="ARBA" id="ARBA00022803"/>
    </source>
</evidence>
<dbReference type="Pfam" id="PF00226">
    <property type="entry name" value="DnaJ"/>
    <property type="match status" value="1"/>
</dbReference>
<dbReference type="Pfam" id="PF00515">
    <property type="entry name" value="TPR_1"/>
    <property type="match status" value="1"/>
</dbReference>
<evidence type="ECO:0000256" key="4">
    <source>
        <dbReference type="PROSITE-ProRule" id="PRU00339"/>
    </source>
</evidence>
<keyword evidence="8" id="KW-1185">Reference proteome</keyword>
<dbReference type="Pfam" id="PF14559">
    <property type="entry name" value="TPR_19"/>
    <property type="match status" value="1"/>
</dbReference>
<evidence type="ECO:0000313" key="7">
    <source>
        <dbReference type="EMBL" id="KAF2875525.1"/>
    </source>
</evidence>
<protein>
    <recommendedName>
        <fullName evidence="6">J domain-containing protein</fullName>
    </recommendedName>
</protein>
<dbReference type="PROSITE" id="PS50005">
    <property type="entry name" value="TPR"/>
    <property type="match status" value="4"/>
</dbReference>
<dbReference type="PRINTS" id="PR00625">
    <property type="entry name" value="JDOMAIN"/>
</dbReference>
<dbReference type="InterPro" id="IPR013105">
    <property type="entry name" value="TPR_2"/>
</dbReference>
<evidence type="ECO:0000256" key="1">
    <source>
        <dbReference type="ARBA" id="ARBA00022737"/>
    </source>
</evidence>
<dbReference type="PROSITE" id="PS50076">
    <property type="entry name" value="DNAJ_2"/>
    <property type="match status" value="1"/>
</dbReference>
<feature type="compositionally biased region" description="Basic and acidic residues" evidence="5">
    <location>
        <begin position="43"/>
        <end position="65"/>
    </location>
</feature>